<dbReference type="PANTHER" id="PTHR32322">
    <property type="entry name" value="INNER MEMBRANE TRANSPORTER"/>
    <property type="match status" value="1"/>
</dbReference>
<feature type="transmembrane region" description="Helical" evidence="7">
    <location>
        <begin position="208"/>
        <end position="227"/>
    </location>
</feature>
<comment type="similarity">
    <text evidence="2">Belongs to the EamA transporter family.</text>
</comment>
<feature type="transmembrane region" description="Helical" evidence="7">
    <location>
        <begin position="263"/>
        <end position="284"/>
    </location>
</feature>
<comment type="subcellular location">
    <subcellularLocation>
        <location evidence="1">Endomembrane system</location>
        <topology evidence="1">Multi-pass membrane protein</topology>
    </subcellularLocation>
</comment>
<comment type="caution">
    <text evidence="9">The sequence shown here is derived from an EMBL/GenBank/DDBJ whole genome shotgun (WGS) entry which is preliminary data.</text>
</comment>
<evidence type="ECO:0000256" key="2">
    <source>
        <dbReference type="ARBA" id="ARBA00007362"/>
    </source>
</evidence>
<sequence length="326" mass="34888">MYGFCLVVWGLNFIAVKIQGTPVSLEVSLSYRLVGAALIFLVFAWGIRPTGQPSRKDVWPLVTFGVCNFALSYLCLYYATIWISAALVTLLFSLKTVLTPIALRIFLGDRLHPRILLGGVIGFTGVCILIYPLLEGSSSTTDLKGIGLALLGTVLTAVGDASSARNARHRINPIYSNSVGFVVAALLLLVICAFQGQSFHLPMSVSYLGALVYLTVVASFAAWMFYLKLVEEIGAALSSYMVALFPAVGGIASVIIGDSKPTLYLLFGCLLGCIGAAIALGVRLPSPRSVLPRRSYPALQGGAVETAAGAETERDRKIERHGTDHR</sequence>
<feature type="transmembrane region" description="Helical" evidence="7">
    <location>
        <begin position="239"/>
        <end position="257"/>
    </location>
</feature>
<evidence type="ECO:0000313" key="10">
    <source>
        <dbReference type="Proteomes" id="UP001595843"/>
    </source>
</evidence>
<gene>
    <name evidence="9" type="ORF">ACFOUO_04790</name>
</gene>
<feature type="region of interest" description="Disordered" evidence="6">
    <location>
        <begin position="302"/>
        <end position="326"/>
    </location>
</feature>
<evidence type="ECO:0000256" key="3">
    <source>
        <dbReference type="ARBA" id="ARBA00022692"/>
    </source>
</evidence>
<keyword evidence="3 7" id="KW-0812">Transmembrane</keyword>
<evidence type="ECO:0000256" key="7">
    <source>
        <dbReference type="SAM" id="Phobius"/>
    </source>
</evidence>
<evidence type="ECO:0000256" key="1">
    <source>
        <dbReference type="ARBA" id="ARBA00004127"/>
    </source>
</evidence>
<evidence type="ECO:0000256" key="4">
    <source>
        <dbReference type="ARBA" id="ARBA00022989"/>
    </source>
</evidence>
<keyword evidence="10" id="KW-1185">Reference proteome</keyword>
<dbReference type="Proteomes" id="UP001595843">
    <property type="component" value="Unassembled WGS sequence"/>
</dbReference>
<dbReference type="InterPro" id="IPR050638">
    <property type="entry name" value="AA-Vitamin_Transporters"/>
</dbReference>
<feature type="compositionally biased region" description="Basic and acidic residues" evidence="6">
    <location>
        <begin position="311"/>
        <end position="326"/>
    </location>
</feature>
<feature type="transmembrane region" description="Helical" evidence="7">
    <location>
        <begin position="30"/>
        <end position="47"/>
    </location>
</feature>
<proteinExistence type="inferred from homology"/>
<keyword evidence="5 7" id="KW-0472">Membrane</keyword>
<dbReference type="EMBL" id="JBHSAP010000007">
    <property type="protein sequence ID" value="MFC4076122.1"/>
    <property type="molecule type" value="Genomic_DNA"/>
</dbReference>
<feature type="transmembrane region" description="Helical" evidence="7">
    <location>
        <begin position="59"/>
        <end position="79"/>
    </location>
</feature>
<dbReference type="Pfam" id="PF00892">
    <property type="entry name" value="EamA"/>
    <property type="match status" value="2"/>
</dbReference>
<evidence type="ECO:0000313" key="9">
    <source>
        <dbReference type="EMBL" id="MFC4076122.1"/>
    </source>
</evidence>
<feature type="transmembrane region" description="Helical" evidence="7">
    <location>
        <begin position="115"/>
        <end position="134"/>
    </location>
</feature>
<dbReference type="InterPro" id="IPR037185">
    <property type="entry name" value="EmrE-like"/>
</dbReference>
<feature type="domain" description="EamA" evidence="8">
    <location>
        <begin position="7"/>
        <end position="130"/>
    </location>
</feature>
<evidence type="ECO:0000256" key="6">
    <source>
        <dbReference type="SAM" id="MobiDB-lite"/>
    </source>
</evidence>
<dbReference type="InterPro" id="IPR000620">
    <property type="entry name" value="EamA_dom"/>
</dbReference>
<dbReference type="SUPFAM" id="SSF103481">
    <property type="entry name" value="Multidrug resistance efflux transporter EmrE"/>
    <property type="match status" value="2"/>
</dbReference>
<evidence type="ECO:0000256" key="5">
    <source>
        <dbReference type="ARBA" id="ARBA00023136"/>
    </source>
</evidence>
<accession>A0ABV8JH49</accession>
<organism evidence="9 10">
    <name type="scientific">Salinithrix halophila</name>
    <dbReference type="NCBI Taxonomy" id="1485204"/>
    <lineage>
        <taxon>Bacteria</taxon>
        <taxon>Bacillati</taxon>
        <taxon>Bacillota</taxon>
        <taxon>Bacilli</taxon>
        <taxon>Bacillales</taxon>
        <taxon>Thermoactinomycetaceae</taxon>
        <taxon>Salinithrix</taxon>
    </lineage>
</organism>
<feature type="domain" description="EamA" evidence="8">
    <location>
        <begin position="144"/>
        <end position="279"/>
    </location>
</feature>
<feature type="transmembrane region" description="Helical" evidence="7">
    <location>
        <begin position="174"/>
        <end position="196"/>
    </location>
</feature>
<feature type="transmembrane region" description="Helical" evidence="7">
    <location>
        <begin position="146"/>
        <end position="162"/>
    </location>
</feature>
<reference evidence="10" key="1">
    <citation type="journal article" date="2019" name="Int. J. Syst. Evol. Microbiol.">
        <title>The Global Catalogue of Microorganisms (GCM) 10K type strain sequencing project: providing services to taxonomists for standard genome sequencing and annotation.</title>
        <authorList>
            <consortium name="The Broad Institute Genomics Platform"/>
            <consortium name="The Broad Institute Genome Sequencing Center for Infectious Disease"/>
            <person name="Wu L."/>
            <person name="Ma J."/>
        </authorList>
    </citation>
    <scope>NUCLEOTIDE SEQUENCE [LARGE SCALE GENOMIC DNA]</scope>
    <source>
        <strain evidence="10">IBRC-M 10813</strain>
    </source>
</reference>
<name>A0ABV8JH49_9BACL</name>
<feature type="transmembrane region" description="Helical" evidence="7">
    <location>
        <begin position="85"/>
        <end position="103"/>
    </location>
</feature>
<dbReference type="PANTHER" id="PTHR32322:SF2">
    <property type="entry name" value="EAMA DOMAIN-CONTAINING PROTEIN"/>
    <property type="match status" value="1"/>
</dbReference>
<protein>
    <submittedName>
        <fullName evidence="9">DMT family transporter</fullName>
    </submittedName>
</protein>
<keyword evidence="4 7" id="KW-1133">Transmembrane helix</keyword>
<evidence type="ECO:0000259" key="8">
    <source>
        <dbReference type="Pfam" id="PF00892"/>
    </source>
</evidence>